<accession>A0ABU5RMY5</accession>
<name>A0ABU5RMY5_9PSEU</name>
<evidence type="ECO:0000313" key="2">
    <source>
        <dbReference type="EMBL" id="MEA5366949.1"/>
    </source>
</evidence>
<dbReference type="EMBL" id="JAYFSI010000018">
    <property type="protein sequence ID" value="MEA5366949.1"/>
    <property type="molecule type" value="Genomic_DNA"/>
</dbReference>
<dbReference type="RefSeq" id="WP_323336570.1">
    <property type="nucleotide sequence ID" value="NZ_JAYFSI010000018.1"/>
</dbReference>
<evidence type="ECO:0000313" key="3">
    <source>
        <dbReference type="Proteomes" id="UP001304298"/>
    </source>
</evidence>
<gene>
    <name evidence="2" type="ORF">VA596_45980</name>
</gene>
<organism evidence="2 3">
    <name type="scientific">Amycolatopsis heterodermiae</name>
    <dbReference type="NCBI Taxonomy" id="3110235"/>
    <lineage>
        <taxon>Bacteria</taxon>
        <taxon>Bacillati</taxon>
        <taxon>Actinomycetota</taxon>
        <taxon>Actinomycetes</taxon>
        <taxon>Pseudonocardiales</taxon>
        <taxon>Pseudonocardiaceae</taxon>
        <taxon>Amycolatopsis</taxon>
    </lineage>
</organism>
<evidence type="ECO:0000256" key="1">
    <source>
        <dbReference type="SAM" id="MobiDB-lite"/>
    </source>
</evidence>
<reference evidence="2 3" key="1">
    <citation type="submission" date="2023-12" db="EMBL/GenBank/DDBJ databases">
        <title>Amycolatopsis sp. V23-08.</title>
        <authorList>
            <person name="Somphong A."/>
        </authorList>
    </citation>
    <scope>NUCLEOTIDE SEQUENCE [LARGE SCALE GENOMIC DNA]</scope>
    <source>
        <strain evidence="2 3">V23-08</strain>
    </source>
</reference>
<dbReference type="Proteomes" id="UP001304298">
    <property type="component" value="Unassembled WGS sequence"/>
</dbReference>
<keyword evidence="3" id="KW-1185">Reference proteome</keyword>
<feature type="compositionally biased region" description="Basic and acidic residues" evidence="1">
    <location>
        <begin position="1"/>
        <end position="16"/>
    </location>
</feature>
<feature type="region of interest" description="Disordered" evidence="1">
    <location>
        <begin position="1"/>
        <end position="37"/>
    </location>
</feature>
<feature type="compositionally biased region" description="Pro residues" evidence="1">
    <location>
        <begin position="19"/>
        <end position="28"/>
    </location>
</feature>
<comment type="caution">
    <text evidence="2">The sequence shown here is derived from an EMBL/GenBank/DDBJ whole genome shotgun (WGS) entry which is preliminary data.</text>
</comment>
<sequence>MTEQLSPREDFAREDTATAPPPRLPAPRAPGGAAERQRTCAACGARFEPGQRTGLEVLVDGEVRYVAVHRGHSTHAAARERQATSRLRAIRPQEHDAAA</sequence>
<protein>
    <submittedName>
        <fullName evidence="2">Uncharacterized protein</fullName>
    </submittedName>
</protein>
<proteinExistence type="predicted"/>